<evidence type="ECO:0008006" key="4">
    <source>
        <dbReference type="Google" id="ProtNLM"/>
    </source>
</evidence>
<organism evidence="2 3">
    <name type="scientific">Fusarium euwallaceae</name>
    <dbReference type="NCBI Taxonomy" id="1147111"/>
    <lineage>
        <taxon>Eukaryota</taxon>
        <taxon>Fungi</taxon>
        <taxon>Dikarya</taxon>
        <taxon>Ascomycota</taxon>
        <taxon>Pezizomycotina</taxon>
        <taxon>Sordariomycetes</taxon>
        <taxon>Hypocreomycetidae</taxon>
        <taxon>Hypocreales</taxon>
        <taxon>Nectriaceae</taxon>
        <taxon>Fusarium</taxon>
        <taxon>Fusarium solani species complex</taxon>
    </lineage>
</organism>
<evidence type="ECO:0000313" key="3">
    <source>
        <dbReference type="Proteomes" id="UP000287124"/>
    </source>
</evidence>
<feature type="region of interest" description="Disordered" evidence="1">
    <location>
        <begin position="667"/>
        <end position="731"/>
    </location>
</feature>
<sequence>MDTKLSTPNPDRDSGFYGEADKFVCFEIDERSSLVDGQRHNEALDDNVMEPKAAREVLPKATIFQSCASYISPAESRKEVAADTRTVSINSTEIDHCEFWDKQWLTKSVSQDLLVAAKSVLLGGPDPDLLGVRAYPDFVSKDDIPDTTLCIAEQNGMGQLIYKELSLPVEPSGCERSSEIWPLVEQSIEGAWPEEMPATKQDWSETTDLDSPKSSDVPDTLEGTKAKDSDRAKFAYMRTLRRHPGHFVGDWSFFNDALVSLAELSFTPLGFPSVEFSRDQTGLFPNLRRGRADISGRSWTIRPNGPVMPWQIFAFALSQMTLGHDLHIGEVAECATVFLKRYACTWPTTTWTNWCCTGNTMFHAQFHIRYWSIEENTITPSNAKPTCPGLRFERDYGRTVGFDSISEFPIIETRSSVAMITSLWQKNPQYTMVTLTDTAVFNPNCITEQKLWADIGLEMCDESGGVAIFQAAVGGLITEWGHQWAAVLGQITATSKHEVREILDVTKRGLNSSKLEPKAWYTLRQLLLKSQDTITELSRDLHSHANDLDRSISVVTNNLTLSANWEALFAYHDKIEGNLLRHIQKKLAELDMFAQACTLEVLEGMTNPRNRVIPVLPELEPDAPKDRAILQYRVSKHHDCGLSADQLSKCHCEAGCAQRISKPAHRLEPRYLPPKKAATEPRYAAYPLRKTVRGRKPGPPSRRSASGSVSPRKDPDIDQAGEDFTNRVEPAECNISDERAKMTMASFRNSCLTSAKQCAVTGMGRSWCNSPTIGPALQACHIVSQLQYHTYPDPEADADEVQDGSERLDRATLRHHYGMCCIENMAAKMPFVEQLPRTGSVASTSG</sequence>
<dbReference type="AlphaFoldDB" id="A0A430LBM8"/>
<dbReference type="EMBL" id="MIKF01000279">
    <property type="protein sequence ID" value="RTE73089.1"/>
    <property type="molecule type" value="Genomic_DNA"/>
</dbReference>
<accession>A0A430LBM8</accession>
<feature type="compositionally biased region" description="Low complexity" evidence="1">
    <location>
        <begin position="701"/>
        <end position="710"/>
    </location>
</feature>
<gene>
    <name evidence="2" type="ORF">BHE90_012482</name>
</gene>
<proteinExistence type="predicted"/>
<feature type="region of interest" description="Disordered" evidence="1">
    <location>
        <begin position="196"/>
        <end position="224"/>
    </location>
</feature>
<comment type="caution">
    <text evidence="2">The sequence shown here is derived from an EMBL/GenBank/DDBJ whole genome shotgun (WGS) entry which is preliminary data.</text>
</comment>
<dbReference type="Proteomes" id="UP000287124">
    <property type="component" value="Unassembled WGS sequence"/>
</dbReference>
<evidence type="ECO:0000313" key="2">
    <source>
        <dbReference type="EMBL" id="RTE73089.1"/>
    </source>
</evidence>
<reference evidence="2 3" key="1">
    <citation type="submission" date="2017-06" db="EMBL/GenBank/DDBJ databases">
        <title>Comparative genomic analysis of Ambrosia Fusariam Clade fungi.</title>
        <authorList>
            <person name="Stajich J.E."/>
            <person name="Carrillo J."/>
            <person name="Kijimoto T."/>
            <person name="Eskalen A."/>
            <person name="O'Donnell K."/>
            <person name="Kasson M."/>
        </authorList>
    </citation>
    <scope>NUCLEOTIDE SEQUENCE [LARGE SCALE GENOMIC DNA]</scope>
    <source>
        <strain evidence="2 3">UCR1854</strain>
    </source>
</reference>
<keyword evidence="3" id="KW-1185">Reference proteome</keyword>
<protein>
    <recommendedName>
        <fullName evidence="4">HNH nuclease domain-containing protein</fullName>
    </recommendedName>
</protein>
<evidence type="ECO:0000256" key="1">
    <source>
        <dbReference type="SAM" id="MobiDB-lite"/>
    </source>
</evidence>
<name>A0A430LBM8_9HYPO</name>